<dbReference type="GO" id="GO:0003842">
    <property type="term" value="F:L-glutamate gamma-semialdehyde dehydrogenase activity"/>
    <property type="evidence" value="ECO:0007669"/>
    <property type="project" value="UniProtKB-UniRule"/>
</dbReference>
<keyword evidence="3 8" id="KW-0560">Oxidoreductase</keyword>
<dbReference type="Gene3D" id="3.40.605.10">
    <property type="entry name" value="Aldehyde Dehydrogenase, Chain A, domain 1"/>
    <property type="match status" value="1"/>
</dbReference>
<comment type="pathway">
    <text evidence="1 9">Amino-acid degradation; L-proline degradation into L-glutamate; L-glutamate from L-proline: step 2/2.</text>
</comment>
<gene>
    <name evidence="12" type="ORF">Daesc_001031</name>
</gene>
<proteinExistence type="inferred from homology"/>
<feature type="domain" description="Aldehyde dehydrogenase" evidence="11">
    <location>
        <begin position="98"/>
        <end position="575"/>
    </location>
</feature>
<keyword evidence="4 9" id="KW-0520">NAD</keyword>
<dbReference type="Pfam" id="PF00171">
    <property type="entry name" value="Aldedh"/>
    <property type="match status" value="1"/>
</dbReference>
<evidence type="ECO:0000256" key="9">
    <source>
        <dbReference type="RuleBase" id="RU366016"/>
    </source>
</evidence>
<dbReference type="InterPro" id="IPR029510">
    <property type="entry name" value="Ald_DH_CS_GLU"/>
</dbReference>
<evidence type="ECO:0000256" key="4">
    <source>
        <dbReference type="ARBA" id="ARBA00023027"/>
    </source>
</evidence>
<accession>A0AAX6N044</accession>
<organism evidence="12 13">
    <name type="scientific">Daldinia eschscholtzii</name>
    <dbReference type="NCBI Taxonomy" id="292717"/>
    <lineage>
        <taxon>Eukaryota</taxon>
        <taxon>Fungi</taxon>
        <taxon>Dikarya</taxon>
        <taxon>Ascomycota</taxon>
        <taxon>Pezizomycotina</taxon>
        <taxon>Sordariomycetes</taxon>
        <taxon>Xylariomycetidae</taxon>
        <taxon>Xylariales</taxon>
        <taxon>Hypoxylaceae</taxon>
        <taxon>Daldinia</taxon>
    </lineage>
</organism>
<dbReference type="InterPro" id="IPR005931">
    <property type="entry name" value="P5CDH/ALDH4A1"/>
</dbReference>
<comment type="caution">
    <text evidence="12">The sequence shown here is derived from an EMBL/GenBank/DDBJ whole genome shotgun (WGS) entry which is preliminary data.</text>
</comment>
<feature type="active site" evidence="7">
    <location>
        <position position="339"/>
    </location>
</feature>
<dbReference type="SUPFAM" id="SSF53720">
    <property type="entry name" value="ALDH-like"/>
    <property type="match status" value="1"/>
</dbReference>
<dbReference type="InterPro" id="IPR016161">
    <property type="entry name" value="Ald_DH/histidinol_DH"/>
</dbReference>
<evidence type="ECO:0000256" key="5">
    <source>
        <dbReference type="ARBA" id="ARBA00023062"/>
    </source>
</evidence>
<dbReference type="Gene3D" id="3.40.309.10">
    <property type="entry name" value="Aldehyde Dehydrogenase, Chain A, domain 2"/>
    <property type="match status" value="1"/>
</dbReference>
<dbReference type="InterPro" id="IPR016162">
    <property type="entry name" value="Ald_DH_N"/>
</dbReference>
<dbReference type="InterPro" id="IPR050485">
    <property type="entry name" value="Proline_metab_enzyme"/>
</dbReference>
<dbReference type="Proteomes" id="UP001369815">
    <property type="component" value="Unassembled WGS sequence"/>
</dbReference>
<evidence type="ECO:0000259" key="11">
    <source>
        <dbReference type="Pfam" id="PF00171"/>
    </source>
</evidence>
<dbReference type="FunFam" id="3.40.605.10:FF:000006">
    <property type="entry name" value="1-pyrroline-5-carboxylate dehydrogenase"/>
    <property type="match status" value="1"/>
</dbReference>
<dbReference type="FunFam" id="3.40.309.10:FF:000005">
    <property type="entry name" value="1-pyrroline-5-carboxylate dehydrogenase 1"/>
    <property type="match status" value="1"/>
</dbReference>
<dbReference type="AlphaFoldDB" id="A0AAX6N044"/>
<keyword evidence="13" id="KW-1185">Reference proteome</keyword>
<dbReference type="EMBL" id="JBANMG010000001">
    <property type="protein sequence ID" value="KAK6958235.1"/>
    <property type="molecule type" value="Genomic_DNA"/>
</dbReference>
<evidence type="ECO:0000256" key="8">
    <source>
        <dbReference type="RuleBase" id="RU003345"/>
    </source>
</evidence>
<evidence type="ECO:0000256" key="1">
    <source>
        <dbReference type="ARBA" id="ARBA00004786"/>
    </source>
</evidence>
<evidence type="ECO:0000256" key="10">
    <source>
        <dbReference type="RuleBase" id="RU366030"/>
    </source>
</evidence>
<dbReference type="InterPro" id="IPR015590">
    <property type="entry name" value="Aldehyde_DH_dom"/>
</dbReference>
<evidence type="ECO:0000256" key="2">
    <source>
        <dbReference type="ARBA" id="ARBA00009986"/>
    </source>
</evidence>
<dbReference type="EC" id="1.2.1.88" evidence="9"/>
<dbReference type="CDD" id="cd07123">
    <property type="entry name" value="ALDH_F4-17_P5CDH"/>
    <property type="match status" value="1"/>
</dbReference>
<evidence type="ECO:0000256" key="6">
    <source>
        <dbReference type="ARBA" id="ARBA00048142"/>
    </source>
</evidence>
<evidence type="ECO:0000313" key="13">
    <source>
        <dbReference type="Proteomes" id="UP001369815"/>
    </source>
</evidence>
<dbReference type="GO" id="GO:0010133">
    <property type="term" value="P:L-proline catabolic process to L-glutamate"/>
    <property type="evidence" value="ECO:0007669"/>
    <property type="project" value="UniProtKB-UniRule"/>
</dbReference>
<comment type="similarity">
    <text evidence="2 8">Belongs to the aldehyde dehydrogenase family.</text>
</comment>
<keyword evidence="5 9" id="KW-0642">Proline metabolism</keyword>
<dbReference type="GO" id="GO:0005759">
    <property type="term" value="C:mitochondrial matrix"/>
    <property type="evidence" value="ECO:0007669"/>
    <property type="project" value="TreeGrafter"/>
</dbReference>
<reference evidence="12 13" key="1">
    <citation type="journal article" date="2024" name="Front Chem Biol">
        <title>Unveiling the potential of Daldinia eschscholtzii MFLUCC 19-0629 through bioactivity and bioinformatics studies for enhanced sustainable agriculture production.</title>
        <authorList>
            <person name="Brooks S."/>
            <person name="Weaver J.A."/>
            <person name="Klomchit A."/>
            <person name="Alharthi S.A."/>
            <person name="Onlamun T."/>
            <person name="Nurani R."/>
            <person name="Vong T.K."/>
            <person name="Alberti F."/>
            <person name="Greco C."/>
        </authorList>
    </citation>
    <scope>NUCLEOTIDE SEQUENCE [LARGE SCALE GENOMIC DNA]</scope>
    <source>
        <strain evidence="12">MFLUCC 19-0629</strain>
    </source>
</reference>
<name>A0AAX6N044_9PEZI</name>
<comment type="catalytic activity">
    <reaction evidence="6 9">
        <text>L-glutamate 5-semialdehyde + NAD(+) + H2O = L-glutamate + NADH + 2 H(+)</text>
        <dbReference type="Rhea" id="RHEA:30235"/>
        <dbReference type="ChEBI" id="CHEBI:15377"/>
        <dbReference type="ChEBI" id="CHEBI:15378"/>
        <dbReference type="ChEBI" id="CHEBI:29985"/>
        <dbReference type="ChEBI" id="CHEBI:57540"/>
        <dbReference type="ChEBI" id="CHEBI:57945"/>
        <dbReference type="ChEBI" id="CHEBI:58066"/>
        <dbReference type="EC" id="1.2.1.88"/>
    </reaction>
</comment>
<dbReference type="PROSITE" id="PS00687">
    <property type="entry name" value="ALDEHYDE_DEHYDR_GLU"/>
    <property type="match status" value="1"/>
</dbReference>
<evidence type="ECO:0000256" key="3">
    <source>
        <dbReference type="ARBA" id="ARBA00023002"/>
    </source>
</evidence>
<dbReference type="PROSITE" id="PS00070">
    <property type="entry name" value="ALDEHYDE_DEHYDR_CYS"/>
    <property type="match status" value="1"/>
</dbReference>
<sequence length="594" mass="63736">MASAPRGFGLARAMQSATLSSRVCSRCLPALRSPRNLRALSTTNARATTLAAFKIPKVSNEPNGSAQRAGLLAAIESQQKKGPIDIPLIIGGKEVKTSQKLTQHNPSDHNAPIAKYSVASPSDVNKAIEAALAAKPAWESLPFADRAAVFLKAADLISTKYRYEIMATTILGQGKNAWQAEIDAAAELCDFLRFNVQYAEELYAQQPAHNSAGLWNRTEYRPLEGFVYAVSPFNFTAIGGNLAGTPALLGNVVIWKPSDSAVAAGHLVHKILLEAGLPGNVIQFVPGNPEEVTKAVLAHKQFAALHYTGSTAVFRKLYGQIGQGIAESRYLGYPRVVGETGGKNFHLVHSSADVQNAVVHTVRGAFEYSGQKCSATSRLYVAKSIWPEFKEKLVKETNALKVGAPWNPETFIGPVIHEPSFKKLSGVIDDAKNDPELELLAGGKYDGSKGYFIHPTVYQTTNPAHKLLSTELFGPILTVYVYDDTAGSAEKAFADVCKLVDGTSEYGLTGSVFASDRQAIRAAEDALRNAAGNFYVNCKSTGAVVGQQPFGGARASGTNDKAGSINIISRFVSLRSIKEEFLPSTTVEYPSNEV</sequence>
<dbReference type="NCBIfam" id="TIGR01236">
    <property type="entry name" value="D1pyr5carbox1"/>
    <property type="match status" value="1"/>
</dbReference>
<dbReference type="InterPro" id="IPR016160">
    <property type="entry name" value="Ald_DH_CS_CYS"/>
</dbReference>
<dbReference type="InterPro" id="IPR016163">
    <property type="entry name" value="Ald_DH_C"/>
</dbReference>
<evidence type="ECO:0000256" key="7">
    <source>
        <dbReference type="PROSITE-ProRule" id="PRU10007"/>
    </source>
</evidence>
<dbReference type="PANTHER" id="PTHR42862">
    <property type="entry name" value="DELTA-1-PYRROLINE-5-CARBOXYLATE DEHYDROGENASE 1, ISOFORM A-RELATED"/>
    <property type="match status" value="1"/>
</dbReference>
<evidence type="ECO:0000313" key="12">
    <source>
        <dbReference type="EMBL" id="KAK6958235.1"/>
    </source>
</evidence>
<dbReference type="PANTHER" id="PTHR42862:SF1">
    <property type="entry name" value="DELTA-1-PYRROLINE-5-CARBOXYLATE DEHYDROGENASE 2, ISOFORM A-RELATED"/>
    <property type="match status" value="1"/>
</dbReference>
<protein>
    <recommendedName>
        <fullName evidence="9 10">Multifunctional fusion protein</fullName>
    </recommendedName>
    <domain>
        <recommendedName>
            <fullName evidence="10">Delta-1-pyrroline-5-carboxylate dehydrogenase</fullName>
            <shortName evidence="10">P5C dehydrogenase</shortName>
        </recommendedName>
        <alternativeName>
            <fullName evidence="9">L-glutamate gamma-semialdehyde dehydrogenase</fullName>
        </alternativeName>
    </domain>
    <domain>
        <recommendedName>
            <fullName evidence="9">L-glutamate gamma-semialdehyde dehydrogenase</fullName>
            <ecNumber evidence="9">1.2.1.88</ecNumber>
        </recommendedName>
    </domain>
</protein>